<proteinExistence type="predicted"/>
<dbReference type="AlphaFoldDB" id="V9TUA3"/>
<feature type="coiled-coil region" evidence="1">
    <location>
        <begin position="59"/>
        <end position="86"/>
    </location>
</feature>
<keyword evidence="3" id="KW-1185">Reference proteome</keyword>
<dbReference type="EMBL" id="CP006745">
    <property type="protein sequence ID" value="AHC73727.1"/>
    <property type="molecule type" value="Genomic_DNA"/>
</dbReference>
<protein>
    <submittedName>
        <fullName evidence="2">Uncharacterized protein</fullName>
    </submittedName>
</protein>
<dbReference type="Pfam" id="PF04380">
    <property type="entry name" value="BMFP"/>
    <property type="match status" value="1"/>
</dbReference>
<dbReference type="InterPro" id="IPR007475">
    <property type="entry name" value="UbiK"/>
</dbReference>
<dbReference type="STRING" id="1401328.P856_510"/>
<name>V9TUA3_9PROT</name>
<sequence>MRARNRLFDDFARMANGAFNAFADVHTEIEQLVNQYFERFLAGHNLVTREEFDAMEAIATKVLNEQSALKDRLAELESQLRNFRMIALQRKPVPKELRRRWGFNFGERNVELKVQSNDADLKDE</sequence>
<keyword evidence="1" id="KW-0175">Coiled coil</keyword>
<evidence type="ECO:0000313" key="2">
    <source>
        <dbReference type="EMBL" id="AHC73727.1"/>
    </source>
</evidence>
<dbReference type="Proteomes" id="UP000018700">
    <property type="component" value="Chromosome"/>
</dbReference>
<dbReference type="OrthoDB" id="7392124at2"/>
<dbReference type="RefSeq" id="WP_025300607.1">
    <property type="nucleotide sequence ID" value="NZ_CP006745.1"/>
</dbReference>
<dbReference type="eggNOG" id="COG2960">
    <property type="taxonomic scope" value="Bacteria"/>
</dbReference>
<dbReference type="KEGG" id="efk:P856_510"/>
<gene>
    <name evidence="2" type="ORF">P856_510</name>
</gene>
<organism evidence="2 3">
    <name type="scientific">Candidatus Endolissoclinum faulkneri L5</name>
    <dbReference type="NCBI Taxonomy" id="1401328"/>
    <lineage>
        <taxon>Bacteria</taxon>
        <taxon>Pseudomonadati</taxon>
        <taxon>Pseudomonadota</taxon>
        <taxon>Alphaproteobacteria</taxon>
        <taxon>Rhodospirillales</taxon>
        <taxon>Rhodospirillaceae</taxon>
        <taxon>Candidatus Endolissoclinum</taxon>
    </lineage>
</organism>
<dbReference type="HOGENOM" id="CLU_154412_1_3_5"/>
<evidence type="ECO:0000256" key="1">
    <source>
        <dbReference type="SAM" id="Coils"/>
    </source>
</evidence>
<accession>V9TUA3</accession>
<reference evidence="2 3" key="1">
    <citation type="journal article" date="2013" name="PLoS ONE">
        <title>Bacterial endosymbiosis in a chordate host: long-term co-evolution and conservation of secondary metabolism.</title>
        <authorList>
            <person name="Kwan J.C."/>
            <person name="Schmidt E.W."/>
        </authorList>
    </citation>
    <scope>NUCLEOTIDE SEQUENCE [LARGE SCALE GENOMIC DNA]</scope>
    <source>
        <strain evidence="3">faulkneri L5</strain>
    </source>
</reference>
<evidence type="ECO:0000313" key="3">
    <source>
        <dbReference type="Proteomes" id="UP000018700"/>
    </source>
</evidence>